<name>A0A2V5K9K5_9BACL</name>
<dbReference type="PANTHER" id="PTHR43649:SF33">
    <property type="entry name" value="POLYGALACTURONAN_RHAMNOGALACTURONAN-BINDING PROTEIN YTCQ"/>
    <property type="match status" value="1"/>
</dbReference>
<keyword evidence="5" id="KW-0449">Lipoprotein</keyword>
<keyword evidence="4" id="KW-0564">Palmitate</keyword>
<dbReference type="OrthoDB" id="94797at2"/>
<organism evidence="7 8">
    <name type="scientific">Paenibacillus flagellatus</name>
    <dbReference type="NCBI Taxonomy" id="2211139"/>
    <lineage>
        <taxon>Bacteria</taxon>
        <taxon>Bacillati</taxon>
        <taxon>Bacillota</taxon>
        <taxon>Bacilli</taxon>
        <taxon>Bacillales</taxon>
        <taxon>Paenibacillaceae</taxon>
        <taxon>Paenibacillus</taxon>
    </lineage>
</organism>
<gene>
    <name evidence="7" type="ORF">DLM86_04155</name>
</gene>
<evidence type="ECO:0000256" key="5">
    <source>
        <dbReference type="ARBA" id="ARBA00023288"/>
    </source>
</evidence>
<sequence>MKRARKWFAAVAVPLLLAATACSQGGESGSGPAQGGGSGEKPVTISYWVDSRFQLIKGMEDKTPNFGDYETLQAKKFMELHPHVKIEVQALTWDDIPKKVPAAIVGGTPPDILRDYLGRTAQYAHQGVLEPLETLLPKEELDDYIQDYLNMYTIGGHLHALPAYAWSAGMVVNKALWKEKGKEALLPKADNPYWTIEQFDAAIRAVADKGKVFPLGVQIAVPQGDQMIMNWFWGFGAKFFKNGDYSKVALNSPEGVKALEHLVKLNDDGLLQPSAVTAKAGDLDTLMWQGQLGAYSDTLAVWSRLSAAKQQGKTKGDHELVMVHQPNADGVKNGLPVGPTGFAVFKQKDEHKRKWVIEFLKFLNNTEHQQAYAVNAGQFPVKKSAGVPMKDDPNYAVLQKIIQERGLEDMGLTIPKYAEIRVLLQPEVQAALLKQKTPAQALADYEKAANKILSGK</sequence>
<evidence type="ECO:0000256" key="1">
    <source>
        <dbReference type="ARBA" id="ARBA00022475"/>
    </source>
</evidence>
<dbReference type="RefSeq" id="WP_110838718.1">
    <property type="nucleotide sequence ID" value="NZ_QJVJ01000002.1"/>
</dbReference>
<feature type="signal peptide" evidence="6">
    <location>
        <begin position="1"/>
        <end position="23"/>
    </location>
</feature>
<dbReference type="SUPFAM" id="SSF53850">
    <property type="entry name" value="Periplasmic binding protein-like II"/>
    <property type="match status" value="1"/>
</dbReference>
<evidence type="ECO:0000256" key="6">
    <source>
        <dbReference type="SAM" id="SignalP"/>
    </source>
</evidence>
<dbReference type="Proteomes" id="UP000247476">
    <property type="component" value="Unassembled WGS sequence"/>
</dbReference>
<feature type="chain" id="PRO_5039276787" description="ABC transporter substrate-binding protein" evidence="6">
    <location>
        <begin position="24"/>
        <end position="456"/>
    </location>
</feature>
<dbReference type="AlphaFoldDB" id="A0A2V5K9K5"/>
<evidence type="ECO:0000256" key="2">
    <source>
        <dbReference type="ARBA" id="ARBA00022729"/>
    </source>
</evidence>
<evidence type="ECO:0000313" key="8">
    <source>
        <dbReference type="Proteomes" id="UP000247476"/>
    </source>
</evidence>
<dbReference type="EMBL" id="QJVJ01000002">
    <property type="protein sequence ID" value="PYI56189.1"/>
    <property type="molecule type" value="Genomic_DNA"/>
</dbReference>
<keyword evidence="8" id="KW-1185">Reference proteome</keyword>
<evidence type="ECO:0000313" key="7">
    <source>
        <dbReference type="EMBL" id="PYI56189.1"/>
    </source>
</evidence>
<evidence type="ECO:0008006" key="9">
    <source>
        <dbReference type="Google" id="ProtNLM"/>
    </source>
</evidence>
<accession>A0A2V5K9K5</accession>
<dbReference type="InterPro" id="IPR050490">
    <property type="entry name" value="Bact_solute-bd_prot1"/>
</dbReference>
<reference evidence="7 8" key="1">
    <citation type="submission" date="2018-05" db="EMBL/GenBank/DDBJ databases">
        <title>Paenibacillus flagellatus sp. nov., isolated from selenium mineral soil.</title>
        <authorList>
            <person name="Dai X."/>
        </authorList>
    </citation>
    <scope>NUCLEOTIDE SEQUENCE [LARGE SCALE GENOMIC DNA]</scope>
    <source>
        <strain evidence="7 8">DXL2</strain>
    </source>
</reference>
<keyword evidence="2 6" id="KW-0732">Signal</keyword>
<dbReference type="InterPro" id="IPR006059">
    <property type="entry name" value="SBP"/>
</dbReference>
<evidence type="ECO:0000256" key="3">
    <source>
        <dbReference type="ARBA" id="ARBA00023136"/>
    </source>
</evidence>
<keyword evidence="3" id="KW-0472">Membrane</keyword>
<comment type="caution">
    <text evidence="7">The sequence shown here is derived from an EMBL/GenBank/DDBJ whole genome shotgun (WGS) entry which is preliminary data.</text>
</comment>
<dbReference type="PANTHER" id="PTHR43649">
    <property type="entry name" value="ARABINOSE-BINDING PROTEIN-RELATED"/>
    <property type="match status" value="1"/>
</dbReference>
<keyword evidence="1" id="KW-1003">Cell membrane</keyword>
<dbReference type="PROSITE" id="PS51257">
    <property type="entry name" value="PROKAR_LIPOPROTEIN"/>
    <property type="match status" value="1"/>
</dbReference>
<dbReference type="Pfam" id="PF13416">
    <property type="entry name" value="SBP_bac_8"/>
    <property type="match status" value="1"/>
</dbReference>
<evidence type="ECO:0000256" key="4">
    <source>
        <dbReference type="ARBA" id="ARBA00023139"/>
    </source>
</evidence>
<protein>
    <recommendedName>
        <fullName evidence="9">ABC transporter substrate-binding protein</fullName>
    </recommendedName>
</protein>
<dbReference type="Gene3D" id="3.40.190.10">
    <property type="entry name" value="Periplasmic binding protein-like II"/>
    <property type="match status" value="1"/>
</dbReference>
<proteinExistence type="predicted"/>